<proteinExistence type="inferred from homology"/>
<protein>
    <recommendedName>
        <fullName evidence="5">2-dehydro-3-deoxy-phosphogluconate aldolase</fullName>
        <ecNumber evidence="5">4.1.2.14</ecNumber>
    </recommendedName>
</protein>
<dbReference type="PROSITE" id="PS00159">
    <property type="entry name" value="ALDOLASE_KDPG_KHG_1"/>
    <property type="match status" value="1"/>
</dbReference>
<reference evidence="10" key="1">
    <citation type="submission" date="2011-04" db="EMBL/GenBank/DDBJ databases">
        <title>The complete genome of Treponema brennaborense DSM 12168.</title>
        <authorList>
            <person name="Lucas S."/>
            <person name="Han J."/>
            <person name="Lapidus A."/>
            <person name="Bruce D."/>
            <person name="Goodwin L."/>
            <person name="Pitluck S."/>
            <person name="Peters L."/>
            <person name="Kyrpides N."/>
            <person name="Mavromatis K."/>
            <person name="Ivanova N."/>
            <person name="Mikhailova N."/>
            <person name="Pagani I."/>
            <person name="Teshima H."/>
            <person name="Detter J.C."/>
            <person name="Tapia R."/>
            <person name="Han C."/>
            <person name="Land M."/>
            <person name="Hauser L."/>
            <person name="Markowitz V."/>
            <person name="Cheng J.-F."/>
            <person name="Hugenholtz P."/>
            <person name="Woyke T."/>
            <person name="Wu D."/>
            <person name="Gronow S."/>
            <person name="Wellnitz S."/>
            <person name="Brambilla E."/>
            <person name="Klenk H.-P."/>
            <person name="Eisen J.A."/>
        </authorList>
    </citation>
    <scope>NUCLEOTIDE SEQUENCE [LARGE SCALE GENOMIC DNA]</scope>
    <source>
        <strain evidence="10">DSM 12168 / CIP 105900 / DD5/3</strain>
    </source>
</reference>
<dbReference type="EMBL" id="CP002696">
    <property type="protein sequence ID" value="AEE16518.1"/>
    <property type="molecule type" value="Genomic_DNA"/>
</dbReference>
<dbReference type="STRING" id="906968.Trebr_1086"/>
<organism evidence="9 10">
    <name type="scientific">Treponema brennaborense (strain DSM 12168 / CIP 105900 / DD5/3)</name>
    <dbReference type="NCBI Taxonomy" id="906968"/>
    <lineage>
        <taxon>Bacteria</taxon>
        <taxon>Pseudomonadati</taxon>
        <taxon>Spirochaetota</taxon>
        <taxon>Spirochaetia</taxon>
        <taxon>Spirochaetales</taxon>
        <taxon>Treponemataceae</taxon>
        <taxon>Treponema</taxon>
    </lineage>
</organism>
<dbReference type="PANTHER" id="PTHR30246">
    <property type="entry name" value="2-KETO-3-DEOXY-6-PHOSPHOGLUCONATE ALDOLASE"/>
    <property type="match status" value="1"/>
</dbReference>
<dbReference type="SUPFAM" id="SSF51569">
    <property type="entry name" value="Aldolase"/>
    <property type="match status" value="1"/>
</dbReference>
<comment type="subunit">
    <text evidence="4">Homotrimer.</text>
</comment>
<name>F4LKE4_TREBD</name>
<dbReference type="EC" id="4.1.2.14" evidence="5"/>
<evidence type="ECO:0000256" key="7">
    <source>
        <dbReference type="ARBA" id="ARBA00023270"/>
    </source>
</evidence>
<dbReference type="InterPro" id="IPR013785">
    <property type="entry name" value="Aldolase_TIM"/>
</dbReference>
<dbReference type="eggNOG" id="COG0800">
    <property type="taxonomic scope" value="Bacteria"/>
</dbReference>
<evidence type="ECO:0000313" key="9">
    <source>
        <dbReference type="EMBL" id="AEE16518.1"/>
    </source>
</evidence>
<accession>F4LKE4</accession>
<dbReference type="InterPro" id="IPR031338">
    <property type="entry name" value="KDPG/KHG_AS_2"/>
</dbReference>
<evidence type="ECO:0000256" key="2">
    <source>
        <dbReference type="ARBA" id="ARBA00004736"/>
    </source>
</evidence>
<evidence type="ECO:0000256" key="4">
    <source>
        <dbReference type="ARBA" id="ARBA00011233"/>
    </source>
</evidence>
<dbReference type="HOGENOM" id="CLU_075245_0_0_12"/>
<keyword evidence="8" id="KW-0119">Carbohydrate metabolism</keyword>
<evidence type="ECO:0000256" key="6">
    <source>
        <dbReference type="ARBA" id="ARBA00023239"/>
    </source>
</evidence>
<evidence type="ECO:0000256" key="8">
    <source>
        <dbReference type="ARBA" id="ARBA00023277"/>
    </source>
</evidence>
<evidence type="ECO:0000256" key="5">
    <source>
        <dbReference type="ARBA" id="ARBA00013063"/>
    </source>
</evidence>
<dbReference type="NCBIfam" id="TIGR01182">
    <property type="entry name" value="eda"/>
    <property type="match status" value="1"/>
</dbReference>
<dbReference type="PROSITE" id="PS00160">
    <property type="entry name" value="ALDOLASE_KDPG_KHG_2"/>
    <property type="match status" value="1"/>
</dbReference>
<dbReference type="RefSeq" id="WP_013758226.1">
    <property type="nucleotide sequence ID" value="NC_015500.1"/>
</dbReference>
<evidence type="ECO:0000313" key="10">
    <source>
        <dbReference type="Proteomes" id="UP000006546"/>
    </source>
</evidence>
<dbReference type="KEGG" id="tbe:Trebr_1086"/>
<dbReference type="InterPro" id="IPR031337">
    <property type="entry name" value="KDPG/KHG_AS_1"/>
</dbReference>
<dbReference type="GO" id="GO:0008675">
    <property type="term" value="F:2-dehydro-3-deoxy-phosphogluconate aldolase activity"/>
    <property type="evidence" value="ECO:0007669"/>
    <property type="project" value="UniProtKB-EC"/>
</dbReference>
<evidence type="ECO:0000256" key="1">
    <source>
        <dbReference type="ARBA" id="ARBA00000654"/>
    </source>
</evidence>
<dbReference type="CDD" id="cd00452">
    <property type="entry name" value="KDPG_aldolase"/>
    <property type="match status" value="1"/>
</dbReference>
<dbReference type="AlphaFoldDB" id="F4LKE4"/>
<comment type="similarity">
    <text evidence="3">Belongs to the KHG/KDPG aldolase family.</text>
</comment>
<dbReference type="Gene3D" id="3.20.20.70">
    <property type="entry name" value="Aldolase class I"/>
    <property type="match status" value="1"/>
</dbReference>
<keyword evidence="10" id="KW-1185">Reference proteome</keyword>
<gene>
    <name evidence="9" type="ordered locus">Trebr_1086</name>
</gene>
<comment type="pathway">
    <text evidence="2">Carbohydrate acid metabolism; 2-dehydro-3-deoxy-D-gluconate degradation; D-glyceraldehyde 3-phosphate and pyruvate from 2-dehydro-3-deoxy-D-gluconate: step 2/2.</text>
</comment>
<evidence type="ECO:0000256" key="3">
    <source>
        <dbReference type="ARBA" id="ARBA00006906"/>
    </source>
</evidence>
<dbReference type="PANTHER" id="PTHR30246:SF1">
    <property type="entry name" value="2-DEHYDRO-3-DEOXY-6-PHOSPHOGALACTONATE ALDOLASE-RELATED"/>
    <property type="match status" value="1"/>
</dbReference>
<dbReference type="InterPro" id="IPR000887">
    <property type="entry name" value="Aldlse_KDPG_KHG"/>
</dbReference>
<dbReference type="NCBIfam" id="NF004325">
    <property type="entry name" value="PRK05718.1"/>
    <property type="match status" value="1"/>
</dbReference>
<dbReference type="Pfam" id="PF01081">
    <property type="entry name" value="Aldolase"/>
    <property type="match status" value="1"/>
</dbReference>
<sequence length="322" mass="33780">MDAMHIKMRDIGIIPVVKIDDAAKAVPLAQALTAGGIPAAEVTFRTAAAADAIKAIADACPDMLVGAGTVINVELAKKAIAAGAKFIVSPGFNPAVVDYCIARNVPMIPGVSSPSQIEAGLEKGLTVLKFFPAEQSGGVSMLSALSGPFPQVTFMPTGGISAKNVSDYAKLKNVLACGGSWMVKADMIDAEDWAGITALCKEAVTAIHGFTFAHMGLNSADENDAHETANLFSLFGFTAKEGNSSVFCNTEFEVMKKPFRGTKGHIGLKTWNIERALAYLAQYGFKPVMETASYTGTAGSTPLKVVYLDKEIGGFAVHLIRA</sequence>
<comment type="catalytic activity">
    <reaction evidence="1">
        <text>2-dehydro-3-deoxy-6-phospho-D-gluconate = D-glyceraldehyde 3-phosphate + pyruvate</text>
        <dbReference type="Rhea" id="RHEA:17089"/>
        <dbReference type="ChEBI" id="CHEBI:15361"/>
        <dbReference type="ChEBI" id="CHEBI:57569"/>
        <dbReference type="ChEBI" id="CHEBI:59776"/>
        <dbReference type="EC" id="4.1.2.14"/>
    </reaction>
</comment>
<keyword evidence="7" id="KW-0704">Schiff base</keyword>
<keyword evidence="6 9" id="KW-0456">Lyase</keyword>
<dbReference type="Proteomes" id="UP000006546">
    <property type="component" value="Chromosome"/>
</dbReference>